<accession>A0A0W0ZMP2</accession>
<sequence>MPTPASKLESKDDSKEVLQNKPISGDTCFCDQIYKLAKNPNRNEAKIAINEILLLAAIDVHHVTMNDTAVSKLAAEGDVEAVNFLRKEFNASLLWMA</sequence>
<evidence type="ECO:0000313" key="2">
    <source>
        <dbReference type="Proteomes" id="UP000054926"/>
    </source>
</evidence>
<dbReference type="STRING" id="947033.Lste_0722"/>
<dbReference type="AlphaFoldDB" id="A0A0W0ZMP2"/>
<organism evidence="1 2">
    <name type="scientific">Legionella steelei</name>
    <dbReference type="NCBI Taxonomy" id="947033"/>
    <lineage>
        <taxon>Bacteria</taxon>
        <taxon>Pseudomonadati</taxon>
        <taxon>Pseudomonadota</taxon>
        <taxon>Gammaproteobacteria</taxon>
        <taxon>Legionellales</taxon>
        <taxon>Legionellaceae</taxon>
        <taxon>Legionella</taxon>
    </lineage>
</organism>
<dbReference type="Proteomes" id="UP000054926">
    <property type="component" value="Unassembled WGS sequence"/>
</dbReference>
<name>A0A0W0ZMP2_9GAMM</name>
<dbReference type="EMBL" id="LNYY01000016">
    <property type="protein sequence ID" value="KTD70118.1"/>
    <property type="molecule type" value="Genomic_DNA"/>
</dbReference>
<dbReference type="PATRIC" id="fig|947033.5.peg.769"/>
<gene>
    <name evidence="1" type="ORF">Lste_0722</name>
</gene>
<dbReference type="RefSeq" id="WP_058509727.1">
    <property type="nucleotide sequence ID" value="NZ_LNYY01000016.1"/>
</dbReference>
<reference evidence="1 2" key="1">
    <citation type="submission" date="2015-11" db="EMBL/GenBank/DDBJ databases">
        <title>Genomic analysis of 38 Legionella species identifies large and diverse effector repertoires.</title>
        <authorList>
            <person name="Burstein D."/>
            <person name="Amaro F."/>
            <person name="Zusman T."/>
            <person name="Lifshitz Z."/>
            <person name="Cohen O."/>
            <person name="Gilbert J.A."/>
            <person name="Pupko T."/>
            <person name="Shuman H.A."/>
            <person name="Segal G."/>
        </authorList>
    </citation>
    <scope>NUCLEOTIDE SEQUENCE [LARGE SCALE GENOMIC DNA]</scope>
    <source>
        <strain evidence="1 2">IMVS3376</strain>
    </source>
</reference>
<proteinExistence type="predicted"/>
<keyword evidence="2" id="KW-1185">Reference proteome</keyword>
<evidence type="ECO:0000313" key="1">
    <source>
        <dbReference type="EMBL" id="KTD70118.1"/>
    </source>
</evidence>
<comment type="caution">
    <text evidence="1">The sequence shown here is derived from an EMBL/GenBank/DDBJ whole genome shotgun (WGS) entry which is preliminary data.</text>
</comment>
<protein>
    <submittedName>
        <fullName evidence="1">Uncharacterized protein</fullName>
    </submittedName>
</protein>